<gene>
    <name evidence="1" type="ORF">RBJ67_10405</name>
</gene>
<name>A0AAW8H9F5_9ENTR</name>
<protein>
    <submittedName>
        <fullName evidence="1">Uncharacterized protein</fullName>
    </submittedName>
</protein>
<evidence type="ECO:0000313" key="2">
    <source>
        <dbReference type="Proteomes" id="UP001225042"/>
    </source>
</evidence>
<dbReference type="AlphaFoldDB" id="A0AAW8H9F5"/>
<proteinExistence type="predicted"/>
<accession>A0AAW8H9F5</accession>
<dbReference type="EMBL" id="JAVDKS010000004">
    <property type="protein sequence ID" value="MDQ2256552.1"/>
    <property type="molecule type" value="Genomic_DNA"/>
</dbReference>
<reference evidence="1 2" key="1">
    <citation type="submission" date="2023-08" db="EMBL/GenBank/DDBJ databases">
        <authorList>
            <person name="Dale J."/>
        </authorList>
    </citation>
    <scope>NUCLEOTIDE SEQUENCE [LARGE SCALE GENOMIC DNA]</scope>
    <source>
        <strain evidence="1 2">2023EL-00788</strain>
    </source>
</reference>
<comment type="caution">
    <text evidence="1">The sequence shown here is derived from an EMBL/GenBank/DDBJ whole genome shotgun (WGS) entry which is preliminary data.</text>
</comment>
<evidence type="ECO:0000313" key="1">
    <source>
        <dbReference type="EMBL" id="MDQ2256552.1"/>
    </source>
</evidence>
<organism evidence="1 2">
    <name type="scientific">Enterobacter soli</name>
    <dbReference type="NCBI Taxonomy" id="885040"/>
    <lineage>
        <taxon>Bacteria</taxon>
        <taxon>Pseudomonadati</taxon>
        <taxon>Pseudomonadota</taxon>
        <taxon>Gammaproteobacteria</taxon>
        <taxon>Enterobacterales</taxon>
        <taxon>Enterobacteriaceae</taxon>
        <taxon>Enterobacter</taxon>
    </lineage>
</organism>
<dbReference type="RefSeq" id="WP_306682468.1">
    <property type="nucleotide sequence ID" value="NZ_JAVDKR010000001.1"/>
</dbReference>
<keyword evidence="2" id="KW-1185">Reference proteome</keyword>
<dbReference type="Proteomes" id="UP001225042">
    <property type="component" value="Unassembled WGS sequence"/>
</dbReference>
<sequence>MSTITAKILSKLNNSEFNVGMLSSNNEDRAALVKIKPEDVDTLIDNLQQLKTYVADLQESKQANARKLLESLVKESTDFSSVDELLSVLGGNVATAAATGSTTAKPNGNKSFDVTLFDKDKDEHRTYTVTNKVIKKSLREDPVYQEIIAKDKTMENVEVFLRAYSPQYAEAYPINAKWKKHTFHMNQKGRLNAQSSEYFNEWLKEYPNGDEADFKEQVTKAYKTV</sequence>